<name>A0A430AJX4_9ENTE</name>
<evidence type="ECO:0000313" key="2">
    <source>
        <dbReference type="EMBL" id="RSU08303.1"/>
    </source>
</evidence>
<reference evidence="2 3" key="1">
    <citation type="submission" date="2017-05" db="EMBL/GenBank/DDBJ databases">
        <title>Vagococcus spp. assemblies.</title>
        <authorList>
            <person name="Gulvik C.A."/>
        </authorList>
    </citation>
    <scope>NUCLEOTIDE SEQUENCE [LARGE SCALE GENOMIC DNA]</scope>
    <source>
        <strain evidence="2 3">DSM 24756</strain>
    </source>
</reference>
<dbReference type="AlphaFoldDB" id="A0A430AJX4"/>
<protein>
    <recommendedName>
        <fullName evidence="1">DUF2268 domain-containing protein</fullName>
    </recommendedName>
</protein>
<accession>A0A430AJX4</accession>
<evidence type="ECO:0000259" key="1">
    <source>
        <dbReference type="Pfam" id="PF10026"/>
    </source>
</evidence>
<dbReference type="RefSeq" id="WP_126822777.1">
    <property type="nucleotide sequence ID" value="NZ_JBHLWU010000001.1"/>
</dbReference>
<comment type="caution">
    <text evidence="2">The sequence shown here is derived from an EMBL/GenBank/DDBJ whole genome shotgun (WGS) entry which is preliminary data.</text>
</comment>
<evidence type="ECO:0000313" key="3">
    <source>
        <dbReference type="Proteomes" id="UP000288669"/>
    </source>
</evidence>
<sequence length="298" mass="34452">MVVQLIRSDKVYQEMLKMPVEARRDYFRKHVLEGFRPKFDCQKIPFEDPEFDVFSMLGMMHYLPEKIGEPLLEEINAICSEKIWEKSLNLLETIYQSYIHEGILPPVSHYNLTLLLGRADSTVLALSEGLIGDGGIPGYMVISLVPNEKTLDRLQAVIAHEMNHNIRYQYIKWSQDVTLAEWMIAEGLAENFVESLFGPQYIGPWVKKNTLEVVEKRIKPKMKDKLNLSGMQAVLPYIYGDEISRIQGGEQVDLPYAAGYTLGYYLVKYYLEKTQQSIFQATILPAKEILKEVKEFWD</sequence>
<feature type="domain" description="DUF2268" evidence="1">
    <location>
        <begin position="109"/>
        <end position="291"/>
    </location>
</feature>
<dbReference type="InterPro" id="IPR018728">
    <property type="entry name" value="DUF2268"/>
</dbReference>
<keyword evidence="3" id="KW-1185">Reference proteome</keyword>
<dbReference type="Pfam" id="PF10026">
    <property type="entry name" value="DUF2268"/>
    <property type="match status" value="1"/>
</dbReference>
<dbReference type="Proteomes" id="UP000288669">
    <property type="component" value="Unassembled WGS sequence"/>
</dbReference>
<dbReference type="OrthoDB" id="148961at2"/>
<proteinExistence type="predicted"/>
<dbReference type="EMBL" id="NGJZ01000001">
    <property type="protein sequence ID" value="RSU08303.1"/>
    <property type="molecule type" value="Genomic_DNA"/>
</dbReference>
<gene>
    <name evidence="2" type="ORF">CBF30_03420</name>
</gene>
<organism evidence="2 3">
    <name type="scientific">Vagococcus entomophilus</name>
    <dbReference type="NCBI Taxonomy" id="1160095"/>
    <lineage>
        <taxon>Bacteria</taxon>
        <taxon>Bacillati</taxon>
        <taxon>Bacillota</taxon>
        <taxon>Bacilli</taxon>
        <taxon>Lactobacillales</taxon>
        <taxon>Enterococcaceae</taxon>
        <taxon>Vagococcus</taxon>
    </lineage>
</organism>